<evidence type="ECO:0000313" key="1">
    <source>
        <dbReference type="EMBL" id="CAN0499022.1"/>
    </source>
</evidence>
<dbReference type="Proteomes" id="UP001162501">
    <property type="component" value="Chromosome 34"/>
</dbReference>
<proteinExistence type="predicted"/>
<gene>
    <name evidence="1" type="ORF">MRATA1EN22A_LOCUS22133</name>
</gene>
<organism evidence="1 2">
    <name type="scientific">Rangifer tarandus platyrhynchus</name>
    <name type="common">Svalbard reindeer</name>
    <dbReference type="NCBI Taxonomy" id="3082113"/>
    <lineage>
        <taxon>Eukaryota</taxon>
        <taxon>Metazoa</taxon>
        <taxon>Chordata</taxon>
        <taxon>Craniata</taxon>
        <taxon>Vertebrata</taxon>
        <taxon>Euteleostomi</taxon>
        <taxon>Mammalia</taxon>
        <taxon>Eutheria</taxon>
        <taxon>Laurasiatheria</taxon>
        <taxon>Artiodactyla</taxon>
        <taxon>Ruminantia</taxon>
        <taxon>Pecora</taxon>
        <taxon>Cervidae</taxon>
        <taxon>Odocoileinae</taxon>
        <taxon>Rangifer</taxon>
    </lineage>
</organism>
<evidence type="ECO:0000313" key="2">
    <source>
        <dbReference type="Proteomes" id="UP001162501"/>
    </source>
</evidence>
<accession>A0ACB1MK65</accession>
<sequence>MEYLVSCPSDFNKQVLLGEKTELAGLWSSTQHSRVCSCGQHGDVGNVWPSMQLSGSPFLGKGTARPCVLLGGRFSHNSMPAEALLHGKVLPQPACWHTKGRCSSWKERIWLWRLNTVVQLGKEQINLPSEELLGAAGQRGGTLTGCNEWVSDSQGRHRLSDRGQQLQVPGGQELSHVLSHMP</sequence>
<protein>
    <submittedName>
        <fullName evidence="1">Uncharacterized protein</fullName>
    </submittedName>
</protein>
<reference evidence="1" key="1">
    <citation type="submission" date="2025-03" db="EMBL/GenBank/DDBJ databases">
        <authorList>
            <consortium name="ELIXIR-Norway"/>
            <consortium name="Elixir Norway"/>
        </authorList>
    </citation>
    <scope>NUCLEOTIDE SEQUENCE</scope>
</reference>
<name>A0ACB1MK65_RANTA</name>
<dbReference type="EMBL" id="OZ243562">
    <property type="protein sequence ID" value="CAN0499022.1"/>
    <property type="molecule type" value="Genomic_DNA"/>
</dbReference>